<dbReference type="STRING" id="1353009.A0A1Y2IMZ3"/>
<feature type="region of interest" description="Disordered" evidence="1">
    <location>
        <begin position="170"/>
        <end position="277"/>
    </location>
</feature>
<dbReference type="Proteomes" id="UP000193067">
    <property type="component" value="Unassembled WGS sequence"/>
</dbReference>
<evidence type="ECO:0000256" key="2">
    <source>
        <dbReference type="SAM" id="SignalP"/>
    </source>
</evidence>
<name>A0A1Y2IMZ3_TRAC3</name>
<protein>
    <submittedName>
        <fullName evidence="3">Uncharacterized protein</fullName>
    </submittedName>
</protein>
<reference evidence="3 4" key="1">
    <citation type="journal article" date="2015" name="Biotechnol. Biofuels">
        <title>Enhanced degradation of softwood versus hardwood by the white-rot fungus Pycnoporus coccineus.</title>
        <authorList>
            <person name="Couturier M."/>
            <person name="Navarro D."/>
            <person name="Chevret D."/>
            <person name="Henrissat B."/>
            <person name="Piumi F."/>
            <person name="Ruiz-Duenas F.J."/>
            <person name="Martinez A.T."/>
            <person name="Grigoriev I.V."/>
            <person name="Riley R."/>
            <person name="Lipzen A."/>
            <person name="Berrin J.G."/>
            <person name="Master E.R."/>
            <person name="Rosso M.N."/>
        </authorList>
    </citation>
    <scope>NUCLEOTIDE SEQUENCE [LARGE SCALE GENOMIC DNA]</scope>
    <source>
        <strain evidence="3 4">BRFM310</strain>
    </source>
</reference>
<evidence type="ECO:0000256" key="1">
    <source>
        <dbReference type="SAM" id="MobiDB-lite"/>
    </source>
</evidence>
<feature type="compositionally biased region" description="Polar residues" evidence="1">
    <location>
        <begin position="170"/>
        <end position="180"/>
    </location>
</feature>
<feature type="compositionally biased region" description="Low complexity" evidence="1">
    <location>
        <begin position="188"/>
        <end position="208"/>
    </location>
</feature>
<sequence length="277" mass="29334">MLKPTHTFALFFTFTLCWRVFAGNTTCASGQLDWYTSVVGETPCMTYQRLRQICNGDYQVGNFRSRNPGDNCDDQVSGCCCNTIAFELSMLCMNCQQDLLPGDQVGIDAAPGTYTEYRGNCGAGTNNSLPSDIQAAVCNENIRLDNYLYGGWGDGSFVYTRENAEKDHAANNNNTFTHCPNQKAPVETTSSTTTTTTTSSSTSTSQTQPTVTGAGLAPVSQPNSSVTNTVTVSGASSQAGSSTTTTGTTTTGSSARATSSQSDSSAADTTSSQVRFY</sequence>
<feature type="signal peptide" evidence="2">
    <location>
        <begin position="1"/>
        <end position="22"/>
    </location>
</feature>
<accession>A0A1Y2IMZ3</accession>
<feature type="compositionally biased region" description="Low complexity" evidence="1">
    <location>
        <begin position="233"/>
        <end position="277"/>
    </location>
</feature>
<keyword evidence="4" id="KW-1185">Reference proteome</keyword>
<proteinExistence type="predicted"/>
<evidence type="ECO:0000313" key="3">
    <source>
        <dbReference type="EMBL" id="OSD02477.1"/>
    </source>
</evidence>
<evidence type="ECO:0000313" key="4">
    <source>
        <dbReference type="Proteomes" id="UP000193067"/>
    </source>
</evidence>
<feature type="chain" id="PRO_5012982903" evidence="2">
    <location>
        <begin position="23"/>
        <end position="277"/>
    </location>
</feature>
<feature type="compositionally biased region" description="Polar residues" evidence="1">
    <location>
        <begin position="220"/>
        <end position="232"/>
    </location>
</feature>
<gene>
    <name evidence="3" type="ORF">PYCCODRAFT_1367457</name>
</gene>
<dbReference type="EMBL" id="KZ084105">
    <property type="protein sequence ID" value="OSD02477.1"/>
    <property type="molecule type" value="Genomic_DNA"/>
</dbReference>
<dbReference type="OrthoDB" id="2757214at2759"/>
<dbReference type="AlphaFoldDB" id="A0A1Y2IMZ3"/>
<keyword evidence="2" id="KW-0732">Signal</keyword>
<organism evidence="3 4">
    <name type="scientific">Trametes coccinea (strain BRFM310)</name>
    <name type="common">Pycnoporus coccineus</name>
    <dbReference type="NCBI Taxonomy" id="1353009"/>
    <lineage>
        <taxon>Eukaryota</taxon>
        <taxon>Fungi</taxon>
        <taxon>Dikarya</taxon>
        <taxon>Basidiomycota</taxon>
        <taxon>Agaricomycotina</taxon>
        <taxon>Agaricomycetes</taxon>
        <taxon>Polyporales</taxon>
        <taxon>Polyporaceae</taxon>
        <taxon>Trametes</taxon>
    </lineage>
</organism>